<name>A0A2H0BIU6_9BACT</name>
<gene>
    <name evidence="1" type="ORF">COX03_02255</name>
</gene>
<evidence type="ECO:0000313" key="2">
    <source>
        <dbReference type="Proteomes" id="UP000229847"/>
    </source>
</evidence>
<dbReference type="AlphaFoldDB" id="A0A2H0BIU6"/>
<dbReference type="Proteomes" id="UP000229847">
    <property type="component" value="Unassembled WGS sequence"/>
</dbReference>
<organism evidence="1 2">
    <name type="scientific">Candidatus Woesebacteria bacterium CG22_combo_CG10-13_8_21_14_all_39_10</name>
    <dbReference type="NCBI Taxonomy" id="1975059"/>
    <lineage>
        <taxon>Bacteria</taxon>
        <taxon>Candidatus Woeseibacteriota</taxon>
    </lineage>
</organism>
<evidence type="ECO:0008006" key="3">
    <source>
        <dbReference type="Google" id="ProtNLM"/>
    </source>
</evidence>
<reference evidence="1 2" key="1">
    <citation type="submission" date="2017-09" db="EMBL/GenBank/DDBJ databases">
        <title>Depth-based differentiation of microbial function through sediment-hosted aquifers and enrichment of novel symbionts in the deep terrestrial subsurface.</title>
        <authorList>
            <person name="Probst A.J."/>
            <person name="Ladd B."/>
            <person name="Jarett J.K."/>
            <person name="Geller-Mcgrath D.E."/>
            <person name="Sieber C.M."/>
            <person name="Emerson J.B."/>
            <person name="Anantharaman K."/>
            <person name="Thomas B.C."/>
            <person name="Malmstrom R."/>
            <person name="Stieglmeier M."/>
            <person name="Klingl A."/>
            <person name="Woyke T."/>
            <person name="Ryan C.M."/>
            <person name="Banfield J.F."/>
        </authorList>
    </citation>
    <scope>NUCLEOTIDE SEQUENCE [LARGE SCALE GENOMIC DNA]</scope>
    <source>
        <strain evidence="1">CG22_combo_CG10-13_8_21_14_all_39_10</strain>
    </source>
</reference>
<proteinExistence type="predicted"/>
<protein>
    <recommendedName>
        <fullName evidence="3">N-acetyltransferase domain-containing protein</fullName>
    </recommendedName>
</protein>
<dbReference type="EMBL" id="PCSW01000068">
    <property type="protein sequence ID" value="PIP57592.1"/>
    <property type="molecule type" value="Genomic_DNA"/>
</dbReference>
<sequence length="241" mass="26939">MIEAFNEPRRIDRVLDHLSVTVVFEPRAILSPDTQSTLSREVMQVVRHTSGRSDIDEEEIVPYLFGEAGRGKVLAFIKDGDQVKAFAAGQFLNDGVRPLQFDGGTVFHVSTVHTVPGLVVDGGITLMKEIYDCLPSKPSHISAFTQSPRVYEYVKFLARGRVFPNPVGDSPENLATVYAQIVDFLGFKGEVDGGVFRRKIKGSFYSEVQLARNTNINRWFYESIRMNPTEGDLLLLLAKIN</sequence>
<accession>A0A2H0BIU6</accession>
<comment type="caution">
    <text evidence="1">The sequence shown here is derived from an EMBL/GenBank/DDBJ whole genome shotgun (WGS) entry which is preliminary data.</text>
</comment>
<evidence type="ECO:0000313" key="1">
    <source>
        <dbReference type="EMBL" id="PIP57592.1"/>
    </source>
</evidence>